<dbReference type="Pfam" id="PF21036">
    <property type="entry name" value="EryCIII-like_N"/>
    <property type="match status" value="1"/>
</dbReference>
<dbReference type="GO" id="GO:0017000">
    <property type="term" value="P:antibiotic biosynthetic process"/>
    <property type="evidence" value="ECO:0007669"/>
    <property type="project" value="UniProtKB-KW"/>
</dbReference>
<keyword evidence="2 5" id="KW-0328">Glycosyltransferase</keyword>
<dbReference type="CDD" id="cd03784">
    <property type="entry name" value="GT1_Gtf-like"/>
    <property type="match status" value="1"/>
</dbReference>
<dbReference type="EMBL" id="FMZE01000002">
    <property type="protein sequence ID" value="SDC55494.1"/>
    <property type="molecule type" value="Genomic_DNA"/>
</dbReference>
<evidence type="ECO:0000313" key="6">
    <source>
        <dbReference type="Proteomes" id="UP000199494"/>
    </source>
</evidence>
<dbReference type="NCBIfam" id="TIGR04516">
    <property type="entry name" value="glycosyl_450act"/>
    <property type="match status" value="1"/>
</dbReference>
<dbReference type="RefSeq" id="WP_091800427.1">
    <property type="nucleotide sequence ID" value="NZ_CP016353.1"/>
</dbReference>
<protein>
    <submittedName>
        <fullName evidence="5">L-2-deoxyfucosyltransferase</fullName>
    </submittedName>
</protein>
<dbReference type="FunFam" id="3.40.50.2000:FF:000072">
    <property type="entry name" value="Glycosyl transferase"/>
    <property type="match status" value="1"/>
</dbReference>
<dbReference type="SUPFAM" id="SSF53756">
    <property type="entry name" value="UDP-Glycosyltransferase/glycogen phosphorylase"/>
    <property type="match status" value="1"/>
</dbReference>
<name>A0A222VLU1_9PSEU</name>
<evidence type="ECO:0000256" key="3">
    <source>
        <dbReference type="ARBA" id="ARBA00022679"/>
    </source>
</evidence>
<keyword evidence="3 5" id="KW-0808">Transferase</keyword>
<keyword evidence="4" id="KW-0045">Antibiotic biosynthesis</keyword>
<comment type="similarity">
    <text evidence="1">Belongs to the glycosyltransferase 28 family.</text>
</comment>
<gene>
    <name evidence="5" type="ORF">SAMN05421630_102554</name>
</gene>
<keyword evidence="6" id="KW-1185">Reference proteome</keyword>
<dbReference type="STRING" id="530584.SAMN05421630_102554"/>
<dbReference type="PANTHER" id="PTHR48050:SF13">
    <property type="entry name" value="STEROL 3-BETA-GLUCOSYLTRANSFERASE UGT80A2"/>
    <property type="match status" value="1"/>
</dbReference>
<evidence type="ECO:0000256" key="2">
    <source>
        <dbReference type="ARBA" id="ARBA00022676"/>
    </source>
</evidence>
<sequence length="433" mass="46933">MRVLFTTFAAKAHLYTQVPMAWALHTAGHDVVVASQPDLTDDITGTGLTAVPVGEVFNLEGGMRKLDGILGEVASGRLTGAQVGLDMSETRPEKLTWDYLLHVFSAMTPVTFLNHSQDSMIDELAAFAREWRPDLVLWDPLTFAGAVVAKVCGAAHARMLFGPDLVGRMRSTFLDQLARRPPELSDDPLAEWFGWTLDRLGRADGFTEDMVLGQWTIDQLPPSMRLAVDTRYVPVRYAPYNGPAVVPGWLREPPKRKRVCVTLGASFREVALGDQASIGDLIEAVADLDVEVVATLDDGQLAALPSVPDNVRAIGFVPLNSLLPTCSAVVHHSGSGTFSTALVHGVPQLIVPNMMWDSMDKAQALEASGAGLYVRDVDRLSGGELRAQLARLLDEPSFTAGAARVRAEMLGTPSPNDIVPLLEKLTAKHKERI</sequence>
<dbReference type="GO" id="GO:0016758">
    <property type="term" value="F:hexosyltransferase activity"/>
    <property type="evidence" value="ECO:0007669"/>
    <property type="project" value="UniProtKB-ARBA"/>
</dbReference>
<reference evidence="5 6" key="1">
    <citation type="submission" date="2016-10" db="EMBL/GenBank/DDBJ databases">
        <authorList>
            <person name="de Groot N.N."/>
        </authorList>
    </citation>
    <scope>NUCLEOTIDE SEQUENCE [LARGE SCALE GENOMIC DNA]</scope>
    <source>
        <strain evidence="5 6">CGMCC 4.5506</strain>
    </source>
</reference>
<dbReference type="GO" id="GO:0008194">
    <property type="term" value="F:UDP-glycosyltransferase activity"/>
    <property type="evidence" value="ECO:0007669"/>
    <property type="project" value="InterPro"/>
</dbReference>
<organism evidence="5 6">
    <name type="scientific">Prauserella marina</name>
    <dbReference type="NCBI Taxonomy" id="530584"/>
    <lineage>
        <taxon>Bacteria</taxon>
        <taxon>Bacillati</taxon>
        <taxon>Actinomycetota</taxon>
        <taxon>Actinomycetes</taxon>
        <taxon>Pseudonocardiales</taxon>
        <taxon>Pseudonocardiaceae</taxon>
        <taxon>Prauserella</taxon>
    </lineage>
</organism>
<dbReference type="InterPro" id="IPR030953">
    <property type="entry name" value="Glycosyl_450act"/>
</dbReference>
<dbReference type="InterPro" id="IPR050426">
    <property type="entry name" value="Glycosyltransferase_28"/>
</dbReference>
<dbReference type="OrthoDB" id="5488434at2"/>
<dbReference type="PANTHER" id="PTHR48050">
    <property type="entry name" value="STEROL 3-BETA-GLUCOSYLTRANSFERASE"/>
    <property type="match status" value="1"/>
</dbReference>
<dbReference type="AlphaFoldDB" id="A0A222VLU1"/>
<evidence type="ECO:0000256" key="4">
    <source>
        <dbReference type="ARBA" id="ARBA00023194"/>
    </source>
</evidence>
<dbReference type="Gene3D" id="3.40.50.2000">
    <property type="entry name" value="Glycogen Phosphorylase B"/>
    <property type="match status" value="2"/>
</dbReference>
<evidence type="ECO:0000313" key="5">
    <source>
        <dbReference type="EMBL" id="SDC55494.1"/>
    </source>
</evidence>
<proteinExistence type="inferred from homology"/>
<accession>A0A222VLU1</accession>
<evidence type="ECO:0000256" key="1">
    <source>
        <dbReference type="ARBA" id="ARBA00006962"/>
    </source>
</evidence>
<dbReference type="Proteomes" id="UP000199494">
    <property type="component" value="Unassembled WGS sequence"/>
</dbReference>
<dbReference type="InterPro" id="IPR002213">
    <property type="entry name" value="UDP_glucos_trans"/>
</dbReference>
<dbReference type="Pfam" id="PF06722">
    <property type="entry name" value="EryCIII-like_C"/>
    <property type="match status" value="1"/>
</dbReference>
<dbReference type="InterPro" id="IPR010610">
    <property type="entry name" value="EryCIII-like_C"/>
</dbReference>
<dbReference type="InterPro" id="IPR048284">
    <property type="entry name" value="EryCIII-like_N"/>
</dbReference>
<dbReference type="KEGG" id="pmad:BAY61_07730"/>